<evidence type="ECO:0000256" key="1">
    <source>
        <dbReference type="ARBA" id="ARBA00004141"/>
    </source>
</evidence>
<accession>A0A1B6JMW3</accession>
<name>A0A1B6JMW3_9HEMI</name>
<keyword evidence="4 5" id="KW-0472">Membrane</keyword>
<dbReference type="PANTHER" id="PTHR48021">
    <property type="match status" value="1"/>
</dbReference>
<dbReference type="InterPro" id="IPR005828">
    <property type="entry name" value="MFS_sugar_transport-like"/>
</dbReference>
<dbReference type="PANTHER" id="PTHR48021:SF1">
    <property type="entry name" value="GH07001P-RELATED"/>
    <property type="match status" value="1"/>
</dbReference>
<dbReference type="InterPro" id="IPR050549">
    <property type="entry name" value="MFS_Trehalose_Transporter"/>
</dbReference>
<dbReference type="InterPro" id="IPR005829">
    <property type="entry name" value="Sugar_transporter_CS"/>
</dbReference>
<sequence length="153" mass="17019">LMYLGRLLSGIAYGISIAVTSIYIGEISENSVRAMLNTMFPIFSRTPLLISYSLGPQIPYHGFIFLSCLPVILFLLMYLGRLLSGIAYGISIAVTSIYIGEISENSVRAMLNTMFPIFSRTPLLISYSLGPQIPYHGFIFLSCLPVILFLLMY</sequence>
<dbReference type="Pfam" id="PF00083">
    <property type="entry name" value="Sugar_tr"/>
    <property type="match status" value="2"/>
</dbReference>
<keyword evidence="2 5" id="KW-0812">Transmembrane</keyword>
<protein>
    <recommendedName>
        <fullName evidence="7">Major facilitator superfamily (MFS) profile domain-containing protein</fullName>
    </recommendedName>
</protein>
<gene>
    <name evidence="6" type="ORF">g.6895</name>
</gene>
<feature type="transmembrane region" description="Helical" evidence="5">
    <location>
        <begin position="60"/>
        <end position="79"/>
    </location>
</feature>
<dbReference type="InterPro" id="IPR036259">
    <property type="entry name" value="MFS_trans_sf"/>
</dbReference>
<dbReference type="GO" id="GO:0022857">
    <property type="term" value="F:transmembrane transporter activity"/>
    <property type="evidence" value="ECO:0007669"/>
    <property type="project" value="InterPro"/>
</dbReference>
<evidence type="ECO:0000313" key="6">
    <source>
        <dbReference type="EMBL" id="JAT00510.1"/>
    </source>
</evidence>
<feature type="non-terminal residue" evidence="6">
    <location>
        <position position="1"/>
    </location>
</feature>
<dbReference type="Gene3D" id="1.20.1250.20">
    <property type="entry name" value="MFS general substrate transporter like domains"/>
    <property type="match status" value="2"/>
</dbReference>
<keyword evidence="3 5" id="KW-1133">Transmembrane helix</keyword>
<evidence type="ECO:0000256" key="5">
    <source>
        <dbReference type="SAM" id="Phobius"/>
    </source>
</evidence>
<evidence type="ECO:0000256" key="3">
    <source>
        <dbReference type="ARBA" id="ARBA00022989"/>
    </source>
</evidence>
<reference evidence="6" key="1">
    <citation type="submission" date="2015-11" db="EMBL/GenBank/DDBJ databases">
        <title>De novo transcriptome assembly of four potential Pierce s Disease insect vectors from Arizona vineyards.</title>
        <authorList>
            <person name="Tassone E.E."/>
        </authorList>
    </citation>
    <scope>NUCLEOTIDE SEQUENCE</scope>
</reference>
<feature type="transmembrane region" description="Helical" evidence="5">
    <location>
        <begin position="133"/>
        <end position="152"/>
    </location>
</feature>
<proteinExistence type="predicted"/>
<dbReference type="SUPFAM" id="SSF103473">
    <property type="entry name" value="MFS general substrate transporter"/>
    <property type="match status" value="1"/>
</dbReference>
<dbReference type="AlphaFoldDB" id="A0A1B6JMW3"/>
<dbReference type="EMBL" id="GECU01007197">
    <property type="protein sequence ID" value="JAT00510.1"/>
    <property type="molecule type" value="Transcribed_RNA"/>
</dbReference>
<evidence type="ECO:0008006" key="7">
    <source>
        <dbReference type="Google" id="ProtNLM"/>
    </source>
</evidence>
<feature type="non-terminal residue" evidence="6">
    <location>
        <position position="153"/>
    </location>
</feature>
<comment type="subcellular location">
    <subcellularLocation>
        <location evidence="1">Membrane</location>
        <topology evidence="1">Multi-pass membrane protein</topology>
    </subcellularLocation>
</comment>
<feature type="transmembrane region" description="Helical" evidence="5">
    <location>
        <begin position="86"/>
        <end position="103"/>
    </location>
</feature>
<dbReference type="GO" id="GO:0016020">
    <property type="term" value="C:membrane"/>
    <property type="evidence" value="ECO:0007669"/>
    <property type="project" value="UniProtKB-SubCell"/>
</dbReference>
<dbReference type="PROSITE" id="PS00217">
    <property type="entry name" value="SUGAR_TRANSPORT_2"/>
    <property type="match status" value="2"/>
</dbReference>
<evidence type="ECO:0000256" key="4">
    <source>
        <dbReference type="ARBA" id="ARBA00023136"/>
    </source>
</evidence>
<organism evidence="6">
    <name type="scientific">Homalodisca liturata</name>
    <dbReference type="NCBI Taxonomy" id="320908"/>
    <lineage>
        <taxon>Eukaryota</taxon>
        <taxon>Metazoa</taxon>
        <taxon>Ecdysozoa</taxon>
        <taxon>Arthropoda</taxon>
        <taxon>Hexapoda</taxon>
        <taxon>Insecta</taxon>
        <taxon>Pterygota</taxon>
        <taxon>Neoptera</taxon>
        <taxon>Paraneoptera</taxon>
        <taxon>Hemiptera</taxon>
        <taxon>Auchenorrhyncha</taxon>
        <taxon>Membracoidea</taxon>
        <taxon>Cicadellidae</taxon>
        <taxon>Cicadellinae</taxon>
        <taxon>Proconiini</taxon>
        <taxon>Homalodisca</taxon>
    </lineage>
</organism>
<evidence type="ECO:0000256" key="2">
    <source>
        <dbReference type="ARBA" id="ARBA00022692"/>
    </source>
</evidence>
<feature type="transmembrane region" description="Helical" evidence="5">
    <location>
        <begin position="6"/>
        <end position="24"/>
    </location>
</feature>